<evidence type="ECO:0000256" key="1">
    <source>
        <dbReference type="SAM" id="Phobius"/>
    </source>
</evidence>
<accession>A0A4P8IIR1</accession>
<dbReference type="KEGG" id="arf:AR1Y2_3333"/>
<dbReference type="RefSeq" id="WP_137329958.1">
    <property type="nucleotide sequence ID" value="NZ_CP040058.1"/>
</dbReference>
<keyword evidence="1" id="KW-0472">Membrane</keyword>
<feature type="domain" description="FHA" evidence="2">
    <location>
        <begin position="311"/>
        <end position="361"/>
    </location>
</feature>
<proteinExistence type="predicted"/>
<dbReference type="Pfam" id="PF19909">
    <property type="entry name" value="DUF6382"/>
    <property type="match status" value="1"/>
</dbReference>
<keyword evidence="1" id="KW-0812">Transmembrane</keyword>
<dbReference type="AlphaFoldDB" id="A0A4P8IIR1"/>
<evidence type="ECO:0000259" key="2">
    <source>
        <dbReference type="PROSITE" id="PS50006"/>
    </source>
</evidence>
<dbReference type="EMBL" id="CP040058">
    <property type="protein sequence ID" value="QCP36787.1"/>
    <property type="molecule type" value="Genomic_DNA"/>
</dbReference>
<gene>
    <name evidence="3" type="ORF">AR1Y2_3333</name>
</gene>
<organism evidence="3 4">
    <name type="scientific">Anaerostipes rhamnosivorans</name>
    <dbReference type="NCBI Taxonomy" id="1229621"/>
    <lineage>
        <taxon>Bacteria</taxon>
        <taxon>Bacillati</taxon>
        <taxon>Bacillota</taxon>
        <taxon>Clostridia</taxon>
        <taxon>Lachnospirales</taxon>
        <taxon>Lachnospiraceae</taxon>
        <taxon>Anaerostipes</taxon>
    </lineage>
</organism>
<evidence type="ECO:0000313" key="4">
    <source>
        <dbReference type="Proteomes" id="UP000298653"/>
    </source>
</evidence>
<sequence length="384" mass="44025">MNEQWIREGFDHYYVVSKTEGEVFEEQVLLSHMIHGILPCEVRRIEEEEAYYFNLSSSNLYIDQIGKLDAKRFFKELICTIEEAQDYLLNPDHLILTARQVYVREGRPALCYVPGYGEDIAQQLKEFVQSCTEQLDYRNRDQITFFYELHNRLRKGPITLEELKEFVDPPKISDVMEKEPSVKTETMECQVPVELSRVKCRKISCPVLLYIPLLSSMAYFSVRAWNEGMTFPNFRGILTGAVLLAVNTGCLLAVARKKKKNVQTWEEEKDPSVGRTELFSDETVLLVPDRMPMLRLSGQNGPGIPVEGREFTVGRQKEGVDLCLSQPGVSRRHFQILTDGDGYLIRDLGSKNGTFVNGERVWKESVLQGGDEIKAGTEQLEFMV</sequence>
<dbReference type="InterPro" id="IPR050923">
    <property type="entry name" value="Cell_Proc_Reg/RNA_Proc"/>
</dbReference>
<dbReference type="InterPro" id="IPR000253">
    <property type="entry name" value="FHA_dom"/>
</dbReference>
<dbReference type="OrthoDB" id="9783862at2"/>
<keyword evidence="4" id="KW-1185">Reference proteome</keyword>
<feature type="transmembrane region" description="Helical" evidence="1">
    <location>
        <begin position="237"/>
        <end position="255"/>
    </location>
</feature>
<dbReference type="InterPro" id="IPR008984">
    <property type="entry name" value="SMAD_FHA_dom_sf"/>
</dbReference>
<feature type="transmembrane region" description="Helical" evidence="1">
    <location>
        <begin position="207"/>
        <end position="225"/>
    </location>
</feature>
<name>A0A4P8IIR1_9FIRM</name>
<evidence type="ECO:0000313" key="3">
    <source>
        <dbReference type="EMBL" id="QCP36787.1"/>
    </source>
</evidence>
<keyword evidence="1" id="KW-1133">Transmembrane helix</keyword>
<protein>
    <recommendedName>
        <fullName evidence="2">FHA domain-containing protein</fullName>
    </recommendedName>
</protein>
<dbReference type="PANTHER" id="PTHR23308">
    <property type="entry name" value="NUCLEAR INHIBITOR OF PROTEIN PHOSPHATASE-1"/>
    <property type="match status" value="1"/>
</dbReference>
<dbReference type="PROSITE" id="PS50006">
    <property type="entry name" value="FHA_DOMAIN"/>
    <property type="match status" value="1"/>
</dbReference>
<dbReference type="Gene3D" id="2.60.200.20">
    <property type="match status" value="1"/>
</dbReference>
<reference evidence="3 4" key="1">
    <citation type="submission" date="2019-05" db="EMBL/GenBank/DDBJ databases">
        <title>Complete genome sequencing of Anaerostipes rhamnosivorans.</title>
        <authorList>
            <person name="Bui T.P.N."/>
            <person name="de Vos W.M."/>
        </authorList>
    </citation>
    <scope>NUCLEOTIDE SEQUENCE [LARGE SCALE GENOMIC DNA]</scope>
    <source>
        <strain evidence="3 4">1y2</strain>
    </source>
</reference>
<dbReference type="Proteomes" id="UP000298653">
    <property type="component" value="Chromosome"/>
</dbReference>
<dbReference type="SUPFAM" id="SSF49879">
    <property type="entry name" value="SMAD/FHA domain"/>
    <property type="match status" value="1"/>
</dbReference>
<dbReference type="InterPro" id="IPR045962">
    <property type="entry name" value="DUF6382"/>
</dbReference>
<dbReference type="CDD" id="cd00060">
    <property type="entry name" value="FHA"/>
    <property type="match status" value="1"/>
</dbReference>
<dbReference type="SMART" id="SM00240">
    <property type="entry name" value="FHA"/>
    <property type="match status" value="1"/>
</dbReference>
<dbReference type="Pfam" id="PF00498">
    <property type="entry name" value="FHA"/>
    <property type="match status" value="1"/>
</dbReference>